<dbReference type="Pfam" id="PF22936">
    <property type="entry name" value="Pol_BBD"/>
    <property type="match status" value="1"/>
</dbReference>
<dbReference type="InterPro" id="IPR036397">
    <property type="entry name" value="RNaseH_sf"/>
</dbReference>
<evidence type="ECO:0000313" key="4">
    <source>
        <dbReference type="Proteomes" id="UP000075243"/>
    </source>
</evidence>
<dbReference type="Pfam" id="PF13976">
    <property type="entry name" value="gag_pre-integrs"/>
    <property type="match status" value="1"/>
</dbReference>
<dbReference type="Gene3D" id="3.30.420.10">
    <property type="entry name" value="Ribonuclease H-like superfamily/Ribonuclease H"/>
    <property type="match status" value="1"/>
</dbReference>
<dbReference type="InterPro" id="IPR012337">
    <property type="entry name" value="RNaseH-like_sf"/>
</dbReference>
<sequence>SKFESWIMDSGASFHASPYKDSMKNFRTGNFGKVRLADDKALDIIGMRDINLRIFVGTVWTLKDVRYIPGLKRMLIFVGMLDVQGYRVTFGDGQRKMVKGNLVVARGWKKGTLYMVELPTEEVNLVSNDVGHSSTLWHQRLGHMSEKGMKILVSKGKIPELKEVEVGFCEPCVIRKQKRVTFAKSGRMPKVEKLELVHTNVYGLTSITSLGGSQYYVTFIDDSTRKVWVHFLKQKLEVFNTFKKWKAAVENETGLKVKCLKSDNGGEYIQ</sequence>
<protein>
    <submittedName>
        <fullName evidence="3">Retrovirus-related Pol polyprotein from transposon TNT 1-94</fullName>
    </submittedName>
</protein>
<dbReference type="GO" id="GO:0015074">
    <property type="term" value="P:DNA integration"/>
    <property type="evidence" value="ECO:0007669"/>
    <property type="project" value="InterPro"/>
</dbReference>
<keyword evidence="1" id="KW-0645">Protease</keyword>
<dbReference type="SUPFAM" id="SSF53098">
    <property type="entry name" value="Ribonuclease H-like"/>
    <property type="match status" value="1"/>
</dbReference>
<evidence type="ECO:0000313" key="3">
    <source>
        <dbReference type="EMBL" id="KYP41604.1"/>
    </source>
</evidence>
<name>A0A151RG63_CAJCA</name>
<reference evidence="3" key="1">
    <citation type="journal article" date="2012" name="Nat. Biotechnol.">
        <title>Draft genome sequence of pigeonpea (Cajanus cajan), an orphan legume crop of resource-poor farmers.</title>
        <authorList>
            <person name="Varshney R.K."/>
            <person name="Chen W."/>
            <person name="Li Y."/>
            <person name="Bharti A.K."/>
            <person name="Saxena R.K."/>
            <person name="Schlueter J.A."/>
            <person name="Donoghue M.T."/>
            <person name="Azam S."/>
            <person name="Fan G."/>
            <person name="Whaley A.M."/>
            <person name="Farmer A.D."/>
            <person name="Sheridan J."/>
            <person name="Iwata A."/>
            <person name="Tuteja R."/>
            <person name="Penmetsa R.V."/>
            <person name="Wu W."/>
            <person name="Upadhyaya H.D."/>
            <person name="Yang S.P."/>
            <person name="Shah T."/>
            <person name="Saxena K.B."/>
            <person name="Michael T."/>
            <person name="McCombie W.R."/>
            <person name="Yang B."/>
            <person name="Zhang G."/>
            <person name="Yang H."/>
            <person name="Wang J."/>
            <person name="Spillane C."/>
            <person name="Cook D.R."/>
            <person name="May G.D."/>
            <person name="Xu X."/>
            <person name="Jackson S.A."/>
        </authorList>
    </citation>
    <scope>NUCLEOTIDE SEQUENCE [LARGE SCALE GENOMIC DNA]</scope>
</reference>
<dbReference type="InterPro" id="IPR025724">
    <property type="entry name" value="GAG-pre-integrase_dom"/>
</dbReference>
<dbReference type="Proteomes" id="UP000075243">
    <property type="component" value="Unassembled WGS sequence"/>
</dbReference>
<feature type="domain" description="Integrase catalytic" evidence="2">
    <location>
        <begin position="185"/>
        <end position="270"/>
    </location>
</feature>
<dbReference type="GO" id="GO:0006508">
    <property type="term" value="P:proteolysis"/>
    <property type="evidence" value="ECO:0007669"/>
    <property type="project" value="UniProtKB-KW"/>
</dbReference>
<dbReference type="EMBL" id="KQ483762">
    <property type="protein sequence ID" value="KYP41604.1"/>
    <property type="molecule type" value="Genomic_DNA"/>
</dbReference>
<dbReference type="InterPro" id="IPR039537">
    <property type="entry name" value="Retrotran_Ty1/copia-like"/>
</dbReference>
<dbReference type="PANTHER" id="PTHR42648">
    <property type="entry name" value="TRANSPOSASE, PUTATIVE-RELATED"/>
    <property type="match status" value="1"/>
</dbReference>
<dbReference type="PROSITE" id="PS50994">
    <property type="entry name" value="INTEGRASE"/>
    <property type="match status" value="1"/>
</dbReference>
<gene>
    <name evidence="3" type="ORF">KK1_037017</name>
</gene>
<evidence type="ECO:0000259" key="2">
    <source>
        <dbReference type="PROSITE" id="PS50994"/>
    </source>
</evidence>
<dbReference type="Gramene" id="C.cajan_39266.t">
    <property type="protein sequence ID" value="C.cajan_39266.t.cds1"/>
    <property type="gene ID" value="C.cajan_39266"/>
</dbReference>
<keyword evidence="4" id="KW-1185">Reference proteome</keyword>
<dbReference type="AlphaFoldDB" id="A0A151RG63"/>
<organism evidence="3 4">
    <name type="scientific">Cajanus cajan</name>
    <name type="common">Pigeon pea</name>
    <name type="synonym">Cajanus indicus</name>
    <dbReference type="NCBI Taxonomy" id="3821"/>
    <lineage>
        <taxon>Eukaryota</taxon>
        <taxon>Viridiplantae</taxon>
        <taxon>Streptophyta</taxon>
        <taxon>Embryophyta</taxon>
        <taxon>Tracheophyta</taxon>
        <taxon>Spermatophyta</taxon>
        <taxon>Magnoliopsida</taxon>
        <taxon>eudicotyledons</taxon>
        <taxon>Gunneridae</taxon>
        <taxon>Pentapetalae</taxon>
        <taxon>rosids</taxon>
        <taxon>fabids</taxon>
        <taxon>Fabales</taxon>
        <taxon>Fabaceae</taxon>
        <taxon>Papilionoideae</taxon>
        <taxon>50 kb inversion clade</taxon>
        <taxon>NPAAA clade</taxon>
        <taxon>indigoferoid/millettioid clade</taxon>
        <taxon>Phaseoleae</taxon>
        <taxon>Cajanus</taxon>
    </lineage>
</organism>
<accession>A0A151RG63</accession>
<dbReference type="PANTHER" id="PTHR42648:SF28">
    <property type="entry name" value="TRANSPOSON-ENCODED PROTEIN WITH RIBONUCLEASE H-LIKE AND RETROVIRUS ZINC FINGER-LIKE DOMAINS"/>
    <property type="match status" value="1"/>
</dbReference>
<feature type="non-terminal residue" evidence="3">
    <location>
        <position position="1"/>
    </location>
</feature>
<dbReference type="InterPro" id="IPR001584">
    <property type="entry name" value="Integrase_cat-core"/>
</dbReference>
<dbReference type="GO" id="GO:0003676">
    <property type="term" value="F:nucleic acid binding"/>
    <property type="evidence" value="ECO:0007669"/>
    <property type="project" value="InterPro"/>
</dbReference>
<dbReference type="GO" id="GO:0008233">
    <property type="term" value="F:peptidase activity"/>
    <property type="evidence" value="ECO:0007669"/>
    <property type="project" value="UniProtKB-KW"/>
</dbReference>
<keyword evidence="1" id="KW-0378">Hydrolase</keyword>
<dbReference type="InterPro" id="IPR054722">
    <property type="entry name" value="PolX-like_BBD"/>
</dbReference>
<evidence type="ECO:0000256" key="1">
    <source>
        <dbReference type="ARBA" id="ARBA00022670"/>
    </source>
</evidence>
<proteinExistence type="predicted"/>